<comment type="caution">
    <text evidence="2">The sequence shown here is derived from an EMBL/GenBank/DDBJ whole genome shotgun (WGS) entry which is preliminary data.</text>
</comment>
<dbReference type="InterPro" id="IPR011992">
    <property type="entry name" value="EF-hand-dom_pair"/>
</dbReference>
<dbReference type="EMBL" id="NWSH01000104">
    <property type="protein sequence ID" value="PCG79528.1"/>
    <property type="molecule type" value="Genomic_DNA"/>
</dbReference>
<dbReference type="GO" id="GO:0046785">
    <property type="term" value="P:microtubule polymerization"/>
    <property type="evidence" value="ECO:0007669"/>
    <property type="project" value="InterPro"/>
</dbReference>
<dbReference type="SUPFAM" id="SSF47473">
    <property type="entry name" value="EF-hand"/>
    <property type="match status" value="1"/>
</dbReference>
<sequence length="108" mass="12314">MDAIFNDLQKQGKNDVDSLVKWFKDSKIIDQTKEQEEKLRSFFNDIPDKKNVTIDKFKEVLTKVAGEFQKNVDVVTKQLAETGPRMLQSLLGGATSTLKDLIPKPKFL</sequence>
<organism evidence="2">
    <name type="scientific">Heliothis virescens</name>
    <name type="common">Tobacco budworm moth</name>
    <dbReference type="NCBI Taxonomy" id="7102"/>
    <lineage>
        <taxon>Eukaryota</taxon>
        <taxon>Metazoa</taxon>
        <taxon>Ecdysozoa</taxon>
        <taxon>Arthropoda</taxon>
        <taxon>Hexapoda</taxon>
        <taxon>Insecta</taxon>
        <taxon>Pterygota</taxon>
        <taxon>Neoptera</taxon>
        <taxon>Endopterygota</taxon>
        <taxon>Lepidoptera</taxon>
        <taxon>Glossata</taxon>
        <taxon>Ditrysia</taxon>
        <taxon>Noctuoidea</taxon>
        <taxon>Noctuidae</taxon>
        <taxon>Heliothinae</taxon>
        <taxon>Heliothis</taxon>
    </lineage>
</organism>
<dbReference type="InterPro" id="IPR008907">
    <property type="entry name" value="TPP/p25"/>
</dbReference>
<name>A0A2A4K6I7_HELVI</name>
<dbReference type="AlphaFoldDB" id="A0A2A4K6I7"/>
<proteinExistence type="inferred from homology"/>
<dbReference type="Pfam" id="PF05517">
    <property type="entry name" value="p25-alpha"/>
    <property type="match status" value="1"/>
</dbReference>
<comment type="similarity">
    <text evidence="1">Belongs to the TPPP family.</text>
</comment>
<accession>A0A2A4K6I7</accession>
<protein>
    <submittedName>
        <fullName evidence="2">Uncharacterized protein</fullName>
    </submittedName>
</protein>
<reference evidence="2" key="1">
    <citation type="submission" date="2017-09" db="EMBL/GenBank/DDBJ databases">
        <title>Contemporary evolution of a Lepidopteran species, Heliothis virescens, in response to modern agricultural practices.</title>
        <authorList>
            <person name="Fritz M.L."/>
            <person name="Deyonke A.M."/>
            <person name="Papanicolaou A."/>
            <person name="Micinski S."/>
            <person name="Westbrook J."/>
            <person name="Gould F."/>
        </authorList>
    </citation>
    <scope>NUCLEOTIDE SEQUENCE [LARGE SCALE GENOMIC DNA]</scope>
    <source>
        <strain evidence="2">HvINT-</strain>
        <tissue evidence="2">Whole body</tissue>
    </source>
</reference>
<dbReference type="GO" id="GO:0015631">
    <property type="term" value="F:tubulin binding"/>
    <property type="evidence" value="ECO:0007669"/>
    <property type="project" value="InterPro"/>
</dbReference>
<evidence type="ECO:0000313" key="2">
    <source>
        <dbReference type="EMBL" id="PCG79528.1"/>
    </source>
</evidence>
<gene>
    <name evidence="2" type="ORF">B5V51_228</name>
</gene>
<dbReference type="Gene3D" id="1.10.238.10">
    <property type="entry name" value="EF-hand"/>
    <property type="match status" value="1"/>
</dbReference>
<evidence type="ECO:0000256" key="1">
    <source>
        <dbReference type="ARBA" id="ARBA00010994"/>
    </source>
</evidence>